<accession>A0A7D8V4P2</accession>
<organism evidence="2 3">
    <name type="scientific">Vanrija humicola</name>
    <name type="common">Yeast</name>
    <name type="synonym">Cryptococcus humicola</name>
    <dbReference type="NCBI Taxonomy" id="5417"/>
    <lineage>
        <taxon>Eukaryota</taxon>
        <taxon>Fungi</taxon>
        <taxon>Dikarya</taxon>
        <taxon>Basidiomycota</taxon>
        <taxon>Agaricomycotina</taxon>
        <taxon>Tremellomycetes</taxon>
        <taxon>Trichosporonales</taxon>
        <taxon>Trichosporonaceae</taxon>
        <taxon>Vanrija</taxon>
    </lineage>
</organism>
<evidence type="ECO:0000313" key="2">
    <source>
        <dbReference type="EMBL" id="TXT15569.1"/>
    </source>
</evidence>
<evidence type="ECO:0000256" key="1">
    <source>
        <dbReference type="SAM" id="MobiDB-lite"/>
    </source>
</evidence>
<protein>
    <submittedName>
        <fullName evidence="2">Uncharacterized protein</fullName>
    </submittedName>
</protein>
<feature type="compositionally biased region" description="Basic and acidic residues" evidence="1">
    <location>
        <begin position="22"/>
        <end position="38"/>
    </location>
</feature>
<keyword evidence="3" id="KW-1185">Reference proteome</keyword>
<dbReference type="EMBL" id="QKWK01000001">
    <property type="protein sequence ID" value="TXT15569.1"/>
    <property type="molecule type" value="Genomic_DNA"/>
</dbReference>
<feature type="region of interest" description="Disordered" evidence="1">
    <location>
        <begin position="1"/>
        <end position="52"/>
    </location>
</feature>
<evidence type="ECO:0000313" key="3">
    <source>
        <dbReference type="Proteomes" id="UP000473826"/>
    </source>
</evidence>
<dbReference type="OrthoDB" id="2596625at2759"/>
<sequence>MDGVPGAFAATARSITPPAAPKKKDKEPREDKDKDRAKPAAAVPTPAPAPAPAPAAWGGFSAPHPLLWVTLCLSILAIVLGVPKGSLPTITGRHRVLRAQEIQVAERLALLNQLSGFLPPPLAALLIPDPDRARALDLVRLGAGLQLWNAQTHTDTTGGWWTIEELDDGASVVRSAAGGREREVWVVRAADSVSEHGALLAALTSSLLSRERLYAELDRCRAEPCVCASANTAPAPRLTVAATPKAQPQPTTTVVVEAQAERDEYERAADERRRFREREIEVEDRERDVARREKWVVESMRKLAEKSQ</sequence>
<comment type="caution">
    <text evidence="2">The sequence shown here is derived from an EMBL/GenBank/DDBJ whole genome shotgun (WGS) entry which is preliminary data.</text>
</comment>
<name>A0A7D8V4P2_VANHU</name>
<reference evidence="2 3" key="1">
    <citation type="journal article" date="2019" name="PLoS Genet.">
        <title>Convergent evolution of linked mating-type loci in basidiomycete fungi.</title>
        <authorList>
            <person name="Sun S."/>
            <person name="Coelho M.A."/>
            <person name="Heitman J."/>
            <person name="Nowrousian M."/>
        </authorList>
    </citation>
    <scope>NUCLEOTIDE SEQUENCE [LARGE SCALE GENOMIC DNA]</scope>
    <source>
        <strain evidence="2 3">CBS 4282</strain>
    </source>
</reference>
<dbReference type="AlphaFoldDB" id="A0A7D8V4P2"/>
<dbReference type="Proteomes" id="UP000473826">
    <property type="component" value="Unassembled WGS sequence"/>
</dbReference>
<proteinExistence type="predicted"/>
<gene>
    <name evidence="2" type="ORF">VHUM_00072</name>
</gene>